<dbReference type="RefSeq" id="WP_158762204.1">
    <property type="nucleotide sequence ID" value="NZ_CP046911.1"/>
</dbReference>
<keyword evidence="2" id="KW-0812">Transmembrane</keyword>
<dbReference type="OrthoDB" id="9004488at2"/>
<evidence type="ECO:0000313" key="3">
    <source>
        <dbReference type="EMBL" id="QGZ59020.1"/>
    </source>
</evidence>
<feature type="compositionally biased region" description="Polar residues" evidence="1">
    <location>
        <begin position="159"/>
        <end position="170"/>
    </location>
</feature>
<keyword evidence="2" id="KW-0472">Membrane</keyword>
<organism evidence="3 4">
    <name type="scientific">Paraburkholderia acidiphila</name>
    <dbReference type="NCBI Taxonomy" id="2571747"/>
    <lineage>
        <taxon>Bacteria</taxon>
        <taxon>Pseudomonadati</taxon>
        <taxon>Pseudomonadota</taxon>
        <taxon>Betaproteobacteria</taxon>
        <taxon>Burkholderiales</taxon>
        <taxon>Burkholderiaceae</taxon>
        <taxon>Paraburkholderia</taxon>
    </lineage>
</organism>
<dbReference type="EMBL" id="CP046911">
    <property type="protein sequence ID" value="QGZ59020.1"/>
    <property type="molecule type" value="Genomic_DNA"/>
</dbReference>
<dbReference type="KEGG" id="pacp:FAZ97_29200"/>
<keyword evidence="4" id="KW-1185">Reference proteome</keyword>
<accession>A0A7Z2GCK2</accession>
<dbReference type="AlphaFoldDB" id="A0A7Z2GCK2"/>
<keyword evidence="2" id="KW-1133">Transmembrane helix</keyword>
<gene>
    <name evidence="3" type="ORF">FAZ97_29200</name>
</gene>
<evidence type="ECO:0000256" key="2">
    <source>
        <dbReference type="SAM" id="Phobius"/>
    </source>
</evidence>
<evidence type="ECO:0000256" key="1">
    <source>
        <dbReference type="SAM" id="MobiDB-lite"/>
    </source>
</evidence>
<reference evidence="3 4" key="1">
    <citation type="submission" date="2019-12" db="EMBL/GenBank/DDBJ databases">
        <title>Paraburkholderia acidiphila 7Q-K02 sp. nov and Paraburkholderia acidisoli DHF22 sp. nov., two strains isolated from forest soil.</title>
        <authorList>
            <person name="Gao Z."/>
            <person name="Qiu L."/>
        </authorList>
    </citation>
    <scope>NUCLEOTIDE SEQUENCE [LARGE SCALE GENOMIC DNA]</scope>
    <source>
        <strain evidence="3 4">7Q-K02</strain>
    </source>
</reference>
<feature type="region of interest" description="Disordered" evidence="1">
    <location>
        <begin position="150"/>
        <end position="198"/>
    </location>
</feature>
<evidence type="ECO:0000313" key="4">
    <source>
        <dbReference type="Proteomes" id="UP000434209"/>
    </source>
</evidence>
<sequence>MSAQIGRDHNFPSACKRCGGLLYENFEFCPYCGTDLPLDKVSLGTHPKATITPLGATAATPPAPAAAKMAPTVVPASDGPSLNPGYPHAIQNSVQHAAQHAAQQAIQLAHSVQSSPLRQWIFPKGLFIIAVILAFAYGTYLLLGTNRQREGTPSEETLHSSGGSVSTHAPAQQADETPAAAGTETRGAPQSAPPDAHAAPQFADVADGLRVARNSLAQNNLFDAKAAANAVLARDADNEEAHALQSEIAAREQRRDNALQNADRCVAQRAWACVQQQASEALAIDSSSQAAQSLMERAIVSTAWKPLTSPGGAPQANTAPPVPPAANSVRLPSSQDWNTNASPPPLPAATNATQAANTTNATNAATAATPASNDNSVDARERAIVQNGWTHTAPPGATH</sequence>
<proteinExistence type="predicted"/>
<feature type="compositionally biased region" description="Low complexity" evidence="1">
    <location>
        <begin position="348"/>
        <end position="376"/>
    </location>
</feature>
<dbReference type="Proteomes" id="UP000434209">
    <property type="component" value="Chromosome 3"/>
</dbReference>
<protein>
    <submittedName>
        <fullName evidence="3">Uncharacterized protein</fullName>
    </submittedName>
</protein>
<feature type="transmembrane region" description="Helical" evidence="2">
    <location>
        <begin position="125"/>
        <end position="143"/>
    </location>
</feature>
<feature type="region of interest" description="Disordered" evidence="1">
    <location>
        <begin position="306"/>
        <end position="399"/>
    </location>
</feature>
<name>A0A7Z2GCK2_9BURK</name>